<dbReference type="PRINTS" id="PR01038">
    <property type="entry name" value="TRNASYNTHARG"/>
</dbReference>
<evidence type="ECO:0000256" key="7">
    <source>
        <dbReference type="ARBA" id="ARBA00023146"/>
    </source>
</evidence>
<evidence type="ECO:0000256" key="3">
    <source>
        <dbReference type="ARBA" id="ARBA00022598"/>
    </source>
</evidence>
<dbReference type="PANTHER" id="PTHR11956">
    <property type="entry name" value="ARGINYL-TRNA SYNTHETASE"/>
    <property type="match status" value="1"/>
</dbReference>
<feature type="short sequence motif" description="'HIGH' region" evidence="9">
    <location>
        <begin position="201"/>
        <end position="211"/>
    </location>
</feature>
<dbReference type="NCBIfam" id="TIGR00456">
    <property type="entry name" value="argS"/>
    <property type="match status" value="1"/>
</dbReference>
<dbReference type="PANTHER" id="PTHR11956:SF5">
    <property type="entry name" value="ARGININE--TRNA LIGASE, CYTOPLASMIC"/>
    <property type="match status" value="1"/>
</dbReference>
<feature type="domain" description="Arginyl tRNA synthetase N-terminal" evidence="12">
    <location>
        <begin position="77"/>
        <end position="165"/>
    </location>
</feature>
<name>A0ABY0VDP0_9PSED</name>
<evidence type="ECO:0000256" key="10">
    <source>
        <dbReference type="RuleBase" id="RU363038"/>
    </source>
</evidence>
<evidence type="ECO:0000256" key="9">
    <source>
        <dbReference type="HAMAP-Rule" id="MF_00123"/>
    </source>
</evidence>
<organism evidence="13 14">
    <name type="scientific">Pseudomonas psychrophila</name>
    <dbReference type="NCBI Taxonomy" id="122355"/>
    <lineage>
        <taxon>Bacteria</taxon>
        <taxon>Pseudomonadati</taxon>
        <taxon>Pseudomonadota</taxon>
        <taxon>Gammaproteobacteria</taxon>
        <taxon>Pseudomonadales</taxon>
        <taxon>Pseudomonadaceae</taxon>
        <taxon>Pseudomonas</taxon>
    </lineage>
</organism>
<keyword evidence="5 9" id="KW-0067">ATP-binding</keyword>
<keyword evidence="7 9" id="KW-0030">Aminoacyl-tRNA synthetase</keyword>
<sequence length="652" mass="72287">MLAMQTTRCLWKTAMMLSRASPLPQIWRILGNNRTPHIHNPAAKVGKGGLATDNTQFFHLRTEALPRLRSKEKTMKDTIRQLIQQALAQLVTEGVLPEGLTPAIQVENARDKTHGDFASNIAMMLAKPAGMKPRDLAEKIIAALPADEQISKTEIAGPGFLNFFQNTQALASRLDAALADPKIGVRKATPAMRTVVDMSAPNLAKEMHVGHLRSTIIGDGVARVLEFLGDDVIRQNHVGDWGTQFGMLMAYLEENPITSEELSDLENFYRAAKQRFDESPEFADRARGLVVKLQAGDPDCLALWTKFKDISLSHCQKIYEQLNVKLTMADVMGESAYNDDLINVVNDLKAKGMLVESNGAQCVFLDEFKNADGEPLPVIIVKADGGYLYATTDLAAIRYRSGVLKADRALYFVDQRQALHFQQVFAVARKAGFITHPMEMEHMGFGTMNGADGRPFKTRDGGTVKLVDLLNEAKERAYTLVKEKNPELAEDELRAIAKVVGIGAVKYADLSKHRTSDYSFNFDLMLNFEGNTAPYLLYAYTRVAGVFRKLGKRFEEVQGQIVLEAAQEHELAAKLAQFGEVLNNVAEKGTPHTLCTYLYEVAGLFSSFYENCPILSAENEAQKQSRLRLAALAGRTLKQGLELLGLETLERM</sequence>
<dbReference type="InterPro" id="IPR001412">
    <property type="entry name" value="aa-tRNA-synth_I_CS"/>
</dbReference>
<dbReference type="Gene3D" id="1.10.730.10">
    <property type="entry name" value="Isoleucyl-tRNA Synthetase, Domain 1"/>
    <property type="match status" value="1"/>
</dbReference>
<evidence type="ECO:0000313" key="14">
    <source>
        <dbReference type="Proteomes" id="UP000182058"/>
    </source>
</evidence>
<dbReference type="InterPro" id="IPR014729">
    <property type="entry name" value="Rossmann-like_a/b/a_fold"/>
</dbReference>
<dbReference type="SUPFAM" id="SSF55190">
    <property type="entry name" value="Arginyl-tRNA synthetase (ArgRS), N-terminal 'additional' domain"/>
    <property type="match status" value="1"/>
</dbReference>
<dbReference type="SUPFAM" id="SSF47323">
    <property type="entry name" value="Anticodon-binding domain of a subclass of class I aminoacyl-tRNA synthetases"/>
    <property type="match status" value="1"/>
</dbReference>
<evidence type="ECO:0000259" key="12">
    <source>
        <dbReference type="SMART" id="SM01016"/>
    </source>
</evidence>
<dbReference type="InterPro" id="IPR009080">
    <property type="entry name" value="tRNAsynth_Ia_anticodon-bd"/>
</dbReference>
<reference evidence="13 14" key="1">
    <citation type="submission" date="2016-10" db="EMBL/GenBank/DDBJ databases">
        <authorList>
            <person name="Varghese N."/>
            <person name="Submissions S."/>
        </authorList>
    </citation>
    <scope>NUCLEOTIDE SEQUENCE [LARGE SCALE GENOMIC DNA]</scope>
    <source>
        <strain evidence="13 14">BS3667</strain>
    </source>
</reference>
<dbReference type="InterPro" id="IPR035684">
    <property type="entry name" value="ArgRS_core"/>
</dbReference>
<keyword evidence="4 9" id="KW-0547">Nucleotide-binding</keyword>
<dbReference type="EMBL" id="LT629795">
    <property type="protein sequence ID" value="SDU11734.1"/>
    <property type="molecule type" value="Genomic_DNA"/>
</dbReference>
<dbReference type="Gene3D" id="3.40.50.620">
    <property type="entry name" value="HUPs"/>
    <property type="match status" value="1"/>
</dbReference>
<dbReference type="SMART" id="SM00836">
    <property type="entry name" value="DALR_1"/>
    <property type="match status" value="1"/>
</dbReference>
<dbReference type="HAMAP" id="MF_00123">
    <property type="entry name" value="Arg_tRNA_synth"/>
    <property type="match status" value="1"/>
</dbReference>
<keyword evidence="14" id="KW-1185">Reference proteome</keyword>
<evidence type="ECO:0000256" key="4">
    <source>
        <dbReference type="ARBA" id="ARBA00022741"/>
    </source>
</evidence>
<dbReference type="CDD" id="cd00671">
    <property type="entry name" value="ArgRS_core"/>
    <property type="match status" value="1"/>
</dbReference>
<dbReference type="InterPro" id="IPR001278">
    <property type="entry name" value="Arg-tRNA-ligase"/>
</dbReference>
<dbReference type="Proteomes" id="UP000182058">
    <property type="component" value="Chromosome I"/>
</dbReference>
<feature type="domain" description="DALR anticodon binding" evidence="11">
    <location>
        <begin position="536"/>
        <end position="652"/>
    </location>
</feature>
<dbReference type="Pfam" id="PF03485">
    <property type="entry name" value="Arg_tRNA_synt_N"/>
    <property type="match status" value="1"/>
</dbReference>
<evidence type="ECO:0000256" key="5">
    <source>
        <dbReference type="ARBA" id="ARBA00022840"/>
    </source>
</evidence>
<dbReference type="Gene3D" id="3.30.1360.70">
    <property type="entry name" value="Arginyl tRNA synthetase N-terminal domain"/>
    <property type="match status" value="1"/>
</dbReference>
<evidence type="ECO:0000256" key="6">
    <source>
        <dbReference type="ARBA" id="ARBA00022917"/>
    </source>
</evidence>
<accession>A0ABY0VDP0</accession>
<evidence type="ECO:0000256" key="8">
    <source>
        <dbReference type="ARBA" id="ARBA00049339"/>
    </source>
</evidence>
<gene>
    <name evidence="9" type="primary">argS</name>
    <name evidence="13" type="ORF">SAMN04490201_0279</name>
</gene>
<comment type="similarity">
    <text evidence="1 9 10">Belongs to the class-I aminoacyl-tRNA synthetase family.</text>
</comment>
<comment type="subcellular location">
    <subcellularLocation>
        <location evidence="9">Cytoplasm</location>
    </subcellularLocation>
</comment>
<dbReference type="InterPro" id="IPR036695">
    <property type="entry name" value="Arg-tRNA-synth_N_sf"/>
</dbReference>
<comment type="catalytic activity">
    <reaction evidence="8 9">
        <text>tRNA(Arg) + L-arginine + ATP = L-arginyl-tRNA(Arg) + AMP + diphosphate</text>
        <dbReference type="Rhea" id="RHEA:20301"/>
        <dbReference type="Rhea" id="RHEA-COMP:9658"/>
        <dbReference type="Rhea" id="RHEA-COMP:9673"/>
        <dbReference type="ChEBI" id="CHEBI:30616"/>
        <dbReference type="ChEBI" id="CHEBI:32682"/>
        <dbReference type="ChEBI" id="CHEBI:33019"/>
        <dbReference type="ChEBI" id="CHEBI:78442"/>
        <dbReference type="ChEBI" id="CHEBI:78513"/>
        <dbReference type="ChEBI" id="CHEBI:456215"/>
        <dbReference type="EC" id="6.1.1.19"/>
    </reaction>
</comment>
<dbReference type="EC" id="6.1.1.19" evidence="9"/>
<dbReference type="Pfam" id="PF00750">
    <property type="entry name" value="tRNA-synt_1d"/>
    <property type="match status" value="1"/>
</dbReference>
<protein>
    <recommendedName>
        <fullName evidence="9">Arginine--tRNA ligase</fullName>
        <ecNumber evidence="9">6.1.1.19</ecNumber>
    </recommendedName>
    <alternativeName>
        <fullName evidence="9">Arginyl-tRNA synthetase</fullName>
        <shortName evidence="9">ArgRS</shortName>
    </alternativeName>
</protein>
<dbReference type="InterPro" id="IPR008909">
    <property type="entry name" value="DALR_anticod-bd"/>
</dbReference>
<evidence type="ECO:0000313" key="13">
    <source>
        <dbReference type="EMBL" id="SDU11734.1"/>
    </source>
</evidence>
<comment type="subunit">
    <text evidence="9">Monomer.</text>
</comment>
<dbReference type="SMART" id="SM01016">
    <property type="entry name" value="Arg_tRNA_synt_N"/>
    <property type="match status" value="1"/>
</dbReference>
<proteinExistence type="inferred from homology"/>
<dbReference type="SUPFAM" id="SSF52374">
    <property type="entry name" value="Nucleotidylyl transferase"/>
    <property type="match status" value="1"/>
</dbReference>
<dbReference type="Pfam" id="PF05746">
    <property type="entry name" value="DALR_1"/>
    <property type="match status" value="1"/>
</dbReference>
<evidence type="ECO:0000256" key="1">
    <source>
        <dbReference type="ARBA" id="ARBA00005594"/>
    </source>
</evidence>
<keyword evidence="2 9" id="KW-0963">Cytoplasm</keyword>
<keyword evidence="3 9" id="KW-0436">Ligase</keyword>
<dbReference type="PROSITE" id="PS00178">
    <property type="entry name" value="AA_TRNA_LIGASE_I"/>
    <property type="match status" value="1"/>
</dbReference>
<evidence type="ECO:0000259" key="11">
    <source>
        <dbReference type="SMART" id="SM00836"/>
    </source>
</evidence>
<keyword evidence="6 9" id="KW-0648">Protein biosynthesis</keyword>
<dbReference type="InterPro" id="IPR005148">
    <property type="entry name" value="Arg-tRNA-synth_N"/>
</dbReference>
<evidence type="ECO:0000256" key="2">
    <source>
        <dbReference type="ARBA" id="ARBA00022490"/>
    </source>
</evidence>